<dbReference type="Proteomes" id="UP000050326">
    <property type="component" value="Unassembled WGS sequence"/>
</dbReference>
<reference evidence="1 2" key="1">
    <citation type="submission" date="2015-09" db="EMBL/GenBank/DDBJ databases">
        <title>Genome sequence of Oxobacter pfennigii DSM 3222.</title>
        <authorList>
            <person name="Poehlein A."/>
            <person name="Bengelsdorf F.R."/>
            <person name="Schiel-Bengelsdorf B."/>
            <person name="Duerre P."/>
            <person name="Daniel R."/>
        </authorList>
    </citation>
    <scope>NUCLEOTIDE SEQUENCE [LARGE SCALE GENOMIC DNA]</scope>
    <source>
        <strain evidence="1 2">DSM 3222</strain>
    </source>
</reference>
<dbReference type="RefSeq" id="WP_054875090.1">
    <property type="nucleotide sequence ID" value="NZ_LKET01000031.1"/>
</dbReference>
<evidence type="ECO:0000313" key="1">
    <source>
        <dbReference type="EMBL" id="KPU44421.1"/>
    </source>
</evidence>
<dbReference type="OrthoDB" id="5522265at2"/>
<dbReference type="Gene3D" id="3.40.50.150">
    <property type="entry name" value="Vaccinia Virus protein VP39"/>
    <property type="match status" value="1"/>
</dbReference>
<protein>
    <submittedName>
        <fullName evidence="1">Ubiquinone biosynthesis O-methyltransferase</fullName>
        <ecNumber evidence="1">2.1.1.222</ecNumber>
        <ecNumber evidence="1">2.1.1.64</ecNumber>
    </submittedName>
</protein>
<dbReference type="InterPro" id="IPR029063">
    <property type="entry name" value="SAM-dependent_MTases_sf"/>
</dbReference>
<proteinExistence type="predicted"/>
<name>A0A0P9AG90_9CLOT</name>
<dbReference type="GO" id="GO:0102208">
    <property type="term" value="F:2-polyprenyl-6-hydroxyphenol methylase activity"/>
    <property type="evidence" value="ECO:0007669"/>
    <property type="project" value="UniProtKB-EC"/>
</dbReference>
<keyword evidence="2" id="KW-1185">Reference proteome</keyword>
<dbReference type="EC" id="2.1.1.222" evidence="1"/>
<dbReference type="SUPFAM" id="SSF53335">
    <property type="entry name" value="S-adenosyl-L-methionine-dependent methyltransferases"/>
    <property type="match status" value="1"/>
</dbReference>
<accession>A0A0P9AG90</accession>
<evidence type="ECO:0000313" key="2">
    <source>
        <dbReference type="Proteomes" id="UP000050326"/>
    </source>
</evidence>
<keyword evidence="1" id="KW-0489">Methyltransferase</keyword>
<dbReference type="GO" id="GO:0061542">
    <property type="term" value="F:3-demethylubiquinol 3-O-methyltransferase activity"/>
    <property type="evidence" value="ECO:0007669"/>
    <property type="project" value="UniProtKB-EC"/>
</dbReference>
<dbReference type="CDD" id="cd02440">
    <property type="entry name" value="AdoMet_MTases"/>
    <property type="match status" value="1"/>
</dbReference>
<organism evidence="1 2">
    <name type="scientific">Oxobacter pfennigii</name>
    <dbReference type="NCBI Taxonomy" id="36849"/>
    <lineage>
        <taxon>Bacteria</taxon>
        <taxon>Bacillati</taxon>
        <taxon>Bacillota</taxon>
        <taxon>Clostridia</taxon>
        <taxon>Eubacteriales</taxon>
        <taxon>Clostridiaceae</taxon>
        <taxon>Oxobacter</taxon>
    </lineage>
</organism>
<keyword evidence="1" id="KW-0830">Ubiquinone</keyword>
<dbReference type="EC" id="2.1.1.64" evidence="1"/>
<keyword evidence="1" id="KW-0808">Transferase</keyword>
<dbReference type="EMBL" id="LKET01000031">
    <property type="protein sequence ID" value="KPU44421.1"/>
    <property type="molecule type" value="Genomic_DNA"/>
</dbReference>
<dbReference type="STRING" id="36849.OXPF_20400"/>
<dbReference type="GO" id="GO:0032259">
    <property type="term" value="P:methylation"/>
    <property type="evidence" value="ECO:0007669"/>
    <property type="project" value="UniProtKB-KW"/>
</dbReference>
<comment type="caution">
    <text evidence="1">The sequence shown here is derived from an EMBL/GenBank/DDBJ whole genome shotgun (WGS) entry which is preliminary data.</text>
</comment>
<dbReference type="Pfam" id="PF13489">
    <property type="entry name" value="Methyltransf_23"/>
    <property type="match status" value="1"/>
</dbReference>
<gene>
    <name evidence="1" type="primary">ubiG_1</name>
    <name evidence="1" type="ORF">OXPF_20400</name>
</gene>
<dbReference type="AlphaFoldDB" id="A0A0P9AG90"/>
<sequence length="229" mass="26837">MSDEQLYDVWWNDDTAGEQSMEDNHQPHWHKVLDMIKEKNILDCTVLDFGCNQGGFLRFLYQQKPFLKGVGVDLAKKSIEVANKRKKDLPISYEATANVDKFIDTFNLAFSISVIYLLQDLKEHAWKMKQALKPGGVYYCTYTDYSKNPSLLYYKKQIDRQGTIPMQLHSLNDIAGAFFYEGFSVEMRRMPPKGYIHIDPEDPWFNCIADRMQYEYQEAYIYRFTAPGK</sequence>